<dbReference type="RefSeq" id="WP_309795811.1">
    <property type="nucleotide sequence ID" value="NZ_JAVDPW010000006.1"/>
</dbReference>
<dbReference type="PANTHER" id="PTHR46696:SF3">
    <property type="entry name" value="PULCHERRIMINIC ACID SYNTHASE"/>
    <property type="match status" value="1"/>
</dbReference>
<keyword evidence="2" id="KW-0479">Metal-binding</keyword>
<dbReference type="Gene3D" id="1.10.630.10">
    <property type="entry name" value="Cytochrome P450"/>
    <property type="match status" value="1"/>
</dbReference>
<organism evidence="3 4">
    <name type="scientific">Inquilinus ginsengisoli</name>
    <dbReference type="NCBI Taxonomy" id="363840"/>
    <lineage>
        <taxon>Bacteria</taxon>
        <taxon>Pseudomonadati</taxon>
        <taxon>Pseudomonadota</taxon>
        <taxon>Alphaproteobacteria</taxon>
        <taxon>Rhodospirillales</taxon>
        <taxon>Rhodospirillaceae</taxon>
        <taxon>Inquilinus</taxon>
    </lineage>
</organism>
<dbReference type="Pfam" id="PF00067">
    <property type="entry name" value="p450"/>
    <property type="match status" value="1"/>
</dbReference>
<dbReference type="InterPro" id="IPR036396">
    <property type="entry name" value="Cyt_P450_sf"/>
</dbReference>
<protein>
    <recommendedName>
        <fullName evidence="5">Cytochrome P450</fullName>
    </recommendedName>
</protein>
<keyword evidence="2" id="KW-0408">Iron</keyword>
<dbReference type="PRINTS" id="PR00359">
    <property type="entry name" value="BP450"/>
</dbReference>
<keyword evidence="4" id="KW-1185">Reference proteome</keyword>
<keyword evidence="2" id="KW-0349">Heme</keyword>
<dbReference type="EMBL" id="JAVDPW010000006">
    <property type="protein sequence ID" value="MDR6290960.1"/>
    <property type="molecule type" value="Genomic_DNA"/>
</dbReference>
<evidence type="ECO:0008006" key="5">
    <source>
        <dbReference type="Google" id="ProtNLM"/>
    </source>
</evidence>
<dbReference type="PANTHER" id="PTHR46696">
    <property type="entry name" value="P450, PUTATIVE (EUROFUNG)-RELATED"/>
    <property type="match status" value="1"/>
</dbReference>
<dbReference type="InterPro" id="IPR017972">
    <property type="entry name" value="Cyt_P450_CS"/>
</dbReference>
<accession>A0ABU1JQQ9</accession>
<keyword evidence="2" id="KW-0503">Monooxygenase</keyword>
<dbReference type="PROSITE" id="PS00086">
    <property type="entry name" value="CYTOCHROME_P450"/>
    <property type="match status" value="1"/>
</dbReference>
<comment type="caution">
    <text evidence="3">The sequence shown here is derived from an EMBL/GenBank/DDBJ whole genome shotgun (WGS) entry which is preliminary data.</text>
</comment>
<evidence type="ECO:0000313" key="4">
    <source>
        <dbReference type="Proteomes" id="UP001262410"/>
    </source>
</evidence>
<evidence type="ECO:0000256" key="2">
    <source>
        <dbReference type="RuleBase" id="RU000461"/>
    </source>
</evidence>
<comment type="similarity">
    <text evidence="1 2">Belongs to the cytochrome P450 family.</text>
</comment>
<sequence>MQTRPGDAPTALISADRDLPVLTEEQFSDDPHATFRSYRADHPVVAHEAGSCFVLRLGDIERLSKDPRLGATGTAFPKMLGVVDGALFENFEYGMLTANGDVHRRRRAPFSRTFAARTMAELRPLIRQAAEGLIEEWHAAGRVEFVEHFASRLPALVISDILGLPRADIPTFTRHVYDATRFISLSVRPEDIPVAEEATRQLLEYAKTMLDDRRRQPRDDFLSRFLAAADEAGELSPLEMLYQIVQLIIGGTDTTRVAIVMQVSLLLQHQEQWDAVCRDAALIPAAVAESLRYEPSVASTGRMSAEDIEVDGVVIPAGRLIALSAMSGMRDERVYADPDVFDIHRTVPTRLHPVFGGGAHRCIGEALARIELEESLGALAAAIPQLRLEVAPTIRGYTGIRRVDHMHLSWRV</sequence>
<dbReference type="SUPFAM" id="SSF48264">
    <property type="entry name" value="Cytochrome P450"/>
    <property type="match status" value="1"/>
</dbReference>
<reference evidence="3 4" key="1">
    <citation type="submission" date="2023-07" db="EMBL/GenBank/DDBJ databases">
        <title>Sorghum-associated microbial communities from plants grown in Nebraska, USA.</title>
        <authorList>
            <person name="Schachtman D."/>
        </authorList>
    </citation>
    <scope>NUCLEOTIDE SEQUENCE [LARGE SCALE GENOMIC DNA]</scope>
    <source>
        <strain evidence="3 4">584</strain>
    </source>
</reference>
<evidence type="ECO:0000256" key="1">
    <source>
        <dbReference type="ARBA" id="ARBA00010617"/>
    </source>
</evidence>
<dbReference type="Proteomes" id="UP001262410">
    <property type="component" value="Unassembled WGS sequence"/>
</dbReference>
<keyword evidence="2" id="KW-0560">Oxidoreductase</keyword>
<dbReference type="InterPro" id="IPR001128">
    <property type="entry name" value="Cyt_P450"/>
</dbReference>
<dbReference type="InterPro" id="IPR002397">
    <property type="entry name" value="Cyt_P450_B"/>
</dbReference>
<gene>
    <name evidence="3" type="ORF">E9232_003486</name>
</gene>
<dbReference type="PRINTS" id="PR00385">
    <property type="entry name" value="P450"/>
</dbReference>
<name>A0ABU1JQQ9_9PROT</name>
<proteinExistence type="inferred from homology"/>
<evidence type="ECO:0000313" key="3">
    <source>
        <dbReference type="EMBL" id="MDR6290960.1"/>
    </source>
</evidence>